<sequence>MQSIDSLRELNAKFLAEIAELRKKNAKISELREKLLKFAEVEAENVKLRQIIEENAKRDAENAELKTEVARLRHDIEKMKQQTQVITEVQDACSIEDIPPWNVSEQKSLENILSWNRNKRERELNSRGIVPHEVLSGLFDKAIKSDQKQILCWFYYSLEFENKVRNLTADGKIKDKTVRSKIYKDMKPFLPNITDVNLHKKTEKAQNLSSLHFKKIRKIGKTINGNQTNAFIPLKAKISILLYIENLVVKILIIMAILIRHYVHYAS</sequence>
<dbReference type="OrthoDB" id="2406786at2759"/>
<accession>A0A8H3LTG9</accession>
<evidence type="ECO:0000256" key="2">
    <source>
        <dbReference type="SAM" id="Phobius"/>
    </source>
</evidence>
<gene>
    <name evidence="3" type="ORF">RCL2_002134400</name>
</gene>
<name>A0A8H3LTG9_9GLOM</name>
<keyword evidence="2" id="KW-0812">Transmembrane</keyword>
<feature type="transmembrane region" description="Helical" evidence="2">
    <location>
        <begin position="240"/>
        <end position="263"/>
    </location>
</feature>
<proteinExistence type="predicted"/>
<evidence type="ECO:0000313" key="3">
    <source>
        <dbReference type="EMBL" id="GES94617.1"/>
    </source>
</evidence>
<feature type="coiled-coil region" evidence="1">
    <location>
        <begin position="4"/>
        <end position="82"/>
    </location>
</feature>
<dbReference type="AlphaFoldDB" id="A0A8H3LTG9"/>
<keyword evidence="2" id="KW-0472">Membrane</keyword>
<evidence type="ECO:0000256" key="1">
    <source>
        <dbReference type="SAM" id="Coils"/>
    </source>
</evidence>
<dbReference type="EMBL" id="BLAL01000236">
    <property type="protein sequence ID" value="GES94617.1"/>
    <property type="molecule type" value="Genomic_DNA"/>
</dbReference>
<comment type="caution">
    <text evidence="3">The sequence shown here is derived from an EMBL/GenBank/DDBJ whole genome shotgun (WGS) entry which is preliminary data.</text>
</comment>
<protein>
    <submittedName>
        <fullName evidence="3">Uncharacterized protein</fullName>
    </submittedName>
</protein>
<keyword evidence="2" id="KW-1133">Transmembrane helix</keyword>
<keyword evidence="1" id="KW-0175">Coiled coil</keyword>
<organism evidence="3 4">
    <name type="scientific">Rhizophagus clarus</name>
    <dbReference type="NCBI Taxonomy" id="94130"/>
    <lineage>
        <taxon>Eukaryota</taxon>
        <taxon>Fungi</taxon>
        <taxon>Fungi incertae sedis</taxon>
        <taxon>Mucoromycota</taxon>
        <taxon>Glomeromycotina</taxon>
        <taxon>Glomeromycetes</taxon>
        <taxon>Glomerales</taxon>
        <taxon>Glomeraceae</taxon>
        <taxon>Rhizophagus</taxon>
    </lineage>
</organism>
<evidence type="ECO:0000313" key="4">
    <source>
        <dbReference type="Proteomes" id="UP000615446"/>
    </source>
</evidence>
<reference evidence="3" key="1">
    <citation type="submission" date="2019-10" db="EMBL/GenBank/DDBJ databases">
        <title>Conservation and host-specific expression of non-tandemly repeated heterogenous ribosome RNA gene in arbuscular mycorrhizal fungi.</title>
        <authorList>
            <person name="Maeda T."/>
            <person name="Kobayashi Y."/>
            <person name="Nakagawa T."/>
            <person name="Ezawa T."/>
            <person name="Yamaguchi K."/>
            <person name="Bino T."/>
            <person name="Nishimoto Y."/>
            <person name="Shigenobu S."/>
            <person name="Kawaguchi M."/>
        </authorList>
    </citation>
    <scope>NUCLEOTIDE SEQUENCE</scope>
    <source>
        <strain evidence="3">HR1</strain>
    </source>
</reference>
<dbReference type="Proteomes" id="UP000615446">
    <property type="component" value="Unassembled WGS sequence"/>
</dbReference>